<accession>A0A251TBY2</accession>
<sequence>MPSKRFKESKNTNDLVWLWLWVYWLWYILISVLVGSYSMKCVIHVCRNHQSWVGF</sequence>
<feature type="transmembrane region" description="Helical" evidence="1">
    <location>
        <begin position="16"/>
        <end position="37"/>
    </location>
</feature>
<evidence type="ECO:0000256" key="1">
    <source>
        <dbReference type="SAM" id="Phobius"/>
    </source>
</evidence>
<gene>
    <name evidence="2" type="ORF">HannXRQ_Chr11g0343291</name>
</gene>
<dbReference type="Proteomes" id="UP000215914">
    <property type="component" value="Chromosome 11"/>
</dbReference>
<keyword evidence="1" id="KW-0472">Membrane</keyword>
<dbReference type="InParanoid" id="A0A251TBY2"/>
<dbReference type="EMBL" id="CM007900">
    <property type="protein sequence ID" value="OTG08578.1"/>
    <property type="molecule type" value="Genomic_DNA"/>
</dbReference>
<name>A0A251TBY2_HELAN</name>
<keyword evidence="1" id="KW-1133">Transmembrane helix</keyword>
<evidence type="ECO:0000313" key="3">
    <source>
        <dbReference type="Proteomes" id="UP000215914"/>
    </source>
</evidence>
<keyword evidence="3" id="KW-1185">Reference proteome</keyword>
<evidence type="ECO:0000313" key="2">
    <source>
        <dbReference type="EMBL" id="OTG08578.1"/>
    </source>
</evidence>
<organism evidence="2 3">
    <name type="scientific">Helianthus annuus</name>
    <name type="common">Common sunflower</name>
    <dbReference type="NCBI Taxonomy" id="4232"/>
    <lineage>
        <taxon>Eukaryota</taxon>
        <taxon>Viridiplantae</taxon>
        <taxon>Streptophyta</taxon>
        <taxon>Embryophyta</taxon>
        <taxon>Tracheophyta</taxon>
        <taxon>Spermatophyta</taxon>
        <taxon>Magnoliopsida</taxon>
        <taxon>eudicotyledons</taxon>
        <taxon>Gunneridae</taxon>
        <taxon>Pentapetalae</taxon>
        <taxon>asterids</taxon>
        <taxon>campanulids</taxon>
        <taxon>Asterales</taxon>
        <taxon>Asteraceae</taxon>
        <taxon>Asteroideae</taxon>
        <taxon>Heliantheae alliance</taxon>
        <taxon>Heliantheae</taxon>
        <taxon>Helianthus</taxon>
    </lineage>
</organism>
<reference evidence="3" key="1">
    <citation type="journal article" date="2017" name="Nature">
        <title>The sunflower genome provides insights into oil metabolism, flowering and Asterid evolution.</title>
        <authorList>
            <person name="Badouin H."/>
            <person name="Gouzy J."/>
            <person name="Grassa C.J."/>
            <person name="Murat F."/>
            <person name="Staton S.E."/>
            <person name="Cottret L."/>
            <person name="Lelandais-Briere C."/>
            <person name="Owens G.L."/>
            <person name="Carrere S."/>
            <person name="Mayjonade B."/>
            <person name="Legrand L."/>
            <person name="Gill N."/>
            <person name="Kane N.C."/>
            <person name="Bowers J.E."/>
            <person name="Hubner S."/>
            <person name="Bellec A."/>
            <person name="Berard A."/>
            <person name="Berges H."/>
            <person name="Blanchet N."/>
            <person name="Boniface M.C."/>
            <person name="Brunel D."/>
            <person name="Catrice O."/>
            <person name="Chaidir N."/>
            <person name="Claudel C."/>
            <person name="Donnadieu C."/>
            <person name="Faraut T."/>
            <person name="Fievet G."/>
            <person name="Helmstetter N."/>
            <person name="King M."/>
            <person name="Knapp S.J."/>
            <person name="Lai Z."/>
            <person name="Le Paslier M.C."/>
            <person name="Lippi Y."/>
            <person name="Lorenzon L."/>
            <person name="Mandel J.R."/>
            <person name="Marage G."/>
            <person name="Marchand G."/>
            <person name="Marquand E."/>
            <person name="Bret-Mestries E."/>
            <person name="Morien E."/>
            <person name="Nambeesan S."/>
            <person name="Nguyen T."/>
            <person name="Pegot-Espagnet P."/>
            <person name="Pouilly N."/>
            <person name="Raftis F."/>
            <person name="Sallet E."/>
            <person name="Schiex T."/>
            <person name="Thomas J."/>
            <person name="Vandecasteele C."/>
            <person name="Vares D."/>
            <person name="Vear F."/>
            <person name="Vautrin S."/>
            <person name="Crespi M."/>
            <person name="Mangin B."/>
            <person name="Burke J.M."/>
            <person name="Salse J."/>
            <person name="Munos S."/>
            <person name="Vincourt P."/>
            <person name="Rieseberg L.H."/>
            <person name="Langlade N.B."/>
        </authorList>
    </citation>
    <scope>NUCLEOTIDE SEQUENCE [LARGE SCALE GENOMIC DNA]</scope>
    <source>
        <strain evidence="3">cv. SF193</strain>
    </source>
</reference>
<protein>
    <submittedName>
        <fullName evidence="2">Uncharacterized protein</fullName>
    </submittedName>
</protein>
<dbReference type="AlphaFoldDB" id="A0A251TBY2"/>
<keyword evidence="1" id="KW-0812">Transmembrane</keyword>
<proteinExistence type="predicted"/>